<dbReference type="PIRSF" id="PIRSF002741">
    <property type="entry name" value="MppA"/>
    <property type="match status" value="1"/>
</dbReference>
<dbReference type="InterPro" id="IPR039424">
    <property type="entry name" value="SBP_5"/>
</dbReference>
<dbReference type="PANTHER" id="PTHR30290:SF38">
    <property type="entry name" value="D,D-DIPEPTIDE-BINDING PERIPLASMIC PROTEIN DDPA-RELATED"/>
    <property type="match status" value="1"/>
</dbReference>
<keyword evidence="7" id="KW-1185">Reference proteome</keyword>
<comment type="caution">
    <text evidence="6">The sequence shown here is derived from an EMBL/GenBank/DDBJ whole genome shotgun (WGS) entry which is preliminary data.</text>
</comment>
<dbReference type="Gene3D" id="3.90.76.10">
    <property type="entry name" value="Dipeptide-binding Protein, Domain 1"/>
    <property type="match status" value="1"/>
</dbReference>
<accession>A0ABU0YI97</accession>
<dbReference type="EMBL" id="JAUYVI010000002">
    <property type="protein sequence ID" value="MDQ7247441.1"/>
    <property type="molecule type" value="Genomic_DNA"/>
</dbReference>
<dbReference type="PANTHER" id="PTHR30290">
    <property type="entry name" value="PERIPLASMIC BINDING COMPONENT OF ABC TRANSPORTER"/>
    <property type="match status" value="1"/>
</dbReference>
<evidence type="ECO:0000256" key="3">
    <source>
        <dbReference type="ARBA" id="ARBA00022729"/>
    </source>
</evidence>
<feature type="chain" id="PRO_5046392096" evidence="4">
    <location>
        <begin position="25"/>
        <end position="531"/>
    </location>
</feature>
<evidence type="ECO:0000256" key="4">
    <source>
        <dbReference type="SAM" id="SignalP"/>
    </source>
</evidence>
<reference evidence="7" key="1">
    <citation type="submission" date="2023-08" db="EMBL/GenBank/DDBJ databases">
        <title>Rhodospirillaceae gen. nov., a novel taxon isolated from the Yangtze River Yuezi River estuary sludge.</title>
        <authorList>
            <person name="Ruan L."/>
        </authorList>
    </citation>
    <scope>NUCLEOTIDE SEQUENCE [LARGE SCALE GENOMIC DNA]</scope>
    <source>
        <strain evidence="7">R-7</strain>
    </source>
</reference>
<feature type="signal peptide" evidence="4">
    <location>
        <begin position="1"/>
        <end position="24"/>
    </location>
</feature>
<dbReference type="SUPFAM" id="SSF53850">
    <property type="entry name" value="Periplasmic binding protein-like II"/>
    <property type="match status" value="1"/>
</dbReference>
<dbReference type="Gene3D" id="3.10.105.10">
    <property type="entry name" value="Dipeptide-binding Protein, Domain 3"/>
    <property type="match status" value="1"/>
</dbReference>
<evidence type="ECO:0000256" key="1">
    <source>
        <dbReference type="ARBA" id="ARBA00004418"/>
    </source>
</evidence>
<dbReference type="Pfam" id="PF00496">
    <property type="entry name" value="SBP_bac_5"/>
    <property type="match status" value="1"/>
</dbReference>
<comment type="similarity">
    <text evidence="2">Belongs to the bacterial solute-binding protein 5 family.</text>
</comment>
<evidence type="ECO:0000313" key="7">
    <source>
        <dbReference type="Proteomes" id="UP001230156"/>
    </source>
</evidence>
<feature type="domain" description="Solute-binding protein family 5" evidence="5">
    <location>
        <begin position="70"/>
        <end position="443"/>
    </location>
</feature>
<dbReference type="Gene3D" id="3.40.190.10">
    <property type="entry name" value="Periplasmic binding protein-like II"/>
    <property type="match status" value="1"/>
</dbReference>
<comment type="subcellular location">
    <subcellularLocation>
        <location evidence="1">Periplasm</location>
    </subcellularLocation>
</comment>
<organism evidence="6 7">
    <name type="scientific">Dongia sedimenti</name>
    <dbReference type="NCBI Taxonomy" id="3064282"/>
    <lineage>
        <taxon>Bacteria</taxon>
        <taxon>Pseudomonadati</taxon>
        <taxon>Pseudomonadota</taxon>
        <taxon>Alphaproteobacteria</taxon>
        <taxon>Rhodospirillales</taxon>
        <taxon>Dongiaceae</taxon>
        <taxon>Dongia</taxon>
    </lineage>
</organism>
<protein>
    <submittedName>
        <fullName evidence="6">ABC transporter substrate-binding protein</fullName>
    </submittedName>
</protein>
<evidence type="ECO:0000259" key="5">
    <source>
        <dbReference type="Pfam" id="PF00496"/>
    </source>
</evidence>
<name>A0ABU0YI97_9PROT</name>
<keyword evidence="3 4" id="KW-0732">Signal</keyword>
<dbReference type="RefSeq" id="WP_379954843.1">
    <property type="nucleotide sequence ID" value="NZ_JAUYVI010000002.1"/>
</dbReference>
<sequence>MKVRLITATAAFALMLGTAMSAQAASTLRYCSEGSPEGFGPQLFDAGTTLDAVRPVFNRLIETKFGTTDPVASLAEKWEVSDDGLTYTFHLRQGVKFHTVKGFKPTRDFNADDVVFSFNRMLDKNNPYHAVNGGTYAYFEGMGMPDKMKSVEKVDDMTVKVTLNAPEAPFIAELGMEWASILSKEYADQLEKEGKKEQIDLVPVGTGPFVFVDYQKDAVIRYKANKDYWRGKQKVDNLVFAITKDPAVRKAKLEKGECDIYPYPAAADLAELKANPKLTVEESEGPNVAYMIMNNKMKPWDNKIVRQAVNMAINKDAIVKAVFAGGAKPAVNPLPPTIWGYNDAVKGYPYDPAKAKEMLESQGVKDLKVDLWYQPVSRPYNLDGKKMGELMQADLAKVGINVNLVTYDWAEYLKRMHAGESPLGQIGWGADIGDPDNFMYLHGCGGTGNPPGQNNEKWCNNEYDALLKQGLETSDQAKRVEIYKKAQELIHEEAPIVPIVHSVTFMPMSKKVDGYVIDPLGIHNFENVGLK</sequence>
<dbReference type="CDD" id="cd08493">
    <property type="entry name" value="PBP2_DppA_like"/>
    <property type="match status" value="1"/>
</dbReference>
<evidence type="ECO:0000313" key="6">
    <source>
        <dbReference type="EMBL" id="MDQ7247441.1"/>
    </source>
</evidence>
<evidence type="ECO:0000256" key="2">
    <source>
        <dbReference type="ARBA" id="ARBA00005695"/>
    </source>
</evidence>
<dbReference type="InterPro" id="IPR030678">
    <property type="entry name" value="Peptide/Ni-bd"/>
</dbReference>
<dbReference type="Proteomes" id="UP001230156">
    <property type="component" value="Unassembled WGS sequence"/>
</dbReference>
<proteinExistence type="inferred from homology"/>
<gene>
    <name evidence="6" type="ORF">Q8A70_07170</name>
</gene>
<dbReference type="InterPro" id="IPR000914">
    <property type="entry name" value="SBP_5_dom"/>
</dbReference>